<comment type="function">
    <text evidence="2">Pyridoxal 5'-phosphate (PLP)-binding protein, which may be involved in intracellular homeostatic regulation of pyridoxal 5'-phosphate (PLP), the active form of vitamin B6.</text>
</comment>
<dbReference type="PANTHER" id="PTHR10146:SF14">
    <property type="entry name" value="PYRIDOXAL PHOSPHATE HOMEOSTASIS PROTEIN"/>
    <property type="match status" value="1"/>
</dbReference>
<evidence type="ECO:0000313" key="7">
    <source>
        <dbReference type="Proteomes" id="UP000037460"/>
    </source>
</evidence>
<keyword evidence="1 2" id="KW-0663">Pyridoxal phosphate</keyword>
<comment type="caution">
    <text evidence="6">The sequence shown here is derived from an EMBL/GenBank/DDBJ whole genome shotgun (WGS) entry which is preliminary data.</text>
</comment>
<dbReference type="Gene3D" id="3.20.20.10">
    <property type="entry name" value="Alanine racemase"/>
    <property type="match status" value="1"/>
</dbReference>
<dbReference type="HAMAP" id="MF_02087">
    <property type="entry name" value="PLP_homeostasis"/>
    <property type="match status" value="1"/>
</dbReference>
<dbReference type="EMBL" id="JWZX01003315">
    <property type="protein sequence ID" value="KOO22034.1"/>
    <property type="molecule type" value="Genomic_DNA"/>
</dbReference>
<dbReference type="FunFam" id="3.20.20.10:FF:000018">
    <property type="entry name" value="Pyridoxal phosphate homeostasis protein"/>
    <property type="match status" value="1"/>
</dbReference>
<dbReference type="PANTHER" id="PTHR10146">
    <property type="entry name" value="PROLINE SYNTHETASE CO-TRANSCRIBED BACTERIAL HOMOLOG PROTEIN"/>
    <property type="match status" value="1"/>
</dbReference>
<dbReference type="CDD" id="cd06822">
    <property type="entry name" value="PLPDE_III_YBL036c_euk"/>
    <property type="match status" value="1"/>
</dbReference>
<gene>
    <name evidence="6" type="ORF">Ctob_002950</name>
</gene>
<dbReference type="Pfam" id="PF01168">
    <property type="entry name" value="Ala_racemase_N"/>
    <property type="match status" value="1"/>
</dbReference>
<keyword evidence="7" id="KW-1185">Reference proteome</keyword>
<dbReference type="InterPro" id="IPR029066">
    <property type="entry name" value="PLP-binding_barrel"/>
</dbReference>
<dbReference type="AlphaFoldDB" id="A0A0M0J609"/>
<dbReference type="PROSITE" id="PS01211">
    <property type="entry name" value="UPF0001"/>
    <property type="match status" value="1"/>
</dbReference>
<comment type="similarity">
    <text evidence="2 4">Belongs to the pyridoxal phosphate-binding protein YggS/PROSC family.</text>
</comment>
<proteinExistence type="inferred from homology"/>
<evidence type="ECO:0000256" key="3">
    <source>
        <dbReference type="PIRSR" id="PIRSR004848-1"/>
    </source>
</evidence>
<dbReference type="Proteomes" id="UP000037460">
    <property type="component" value="Unassembled WGS sequence"/>
</dbReference>
<evidence type="ECO:0000256" key="1">
    <source>
        <dbReference type="ARBA" id="ARBA00022898"/>
    </source>
</evidence>
<dbReference type="InterPro" id="IPR011078">
    <property type="entry name" value="PyrdxlP_homeostasis"/>
</dbReference>
<dbReference type="GO" id="GO:0030170">
    <property type="term" value="F:pyridoxal phosphate binding"/>
    <property type="evidence" value="ECO:0007669"/>
    <property type="project" value="UniProtKB-UniRule"/>
</dbReference>
<accession>A0A0M0J609</accession>
<feature type="modified residue" description="N6-(pyridoxal phosphate)lysine" evidence="2 3">
    <location>
        <position position="65"/>
    </location>
</feature>
<sequence>MVRRRRLLSGDVRLPAQAAPVQQLDVVAKDVVTVEESDVVHNLKSVRARMAASGPATATLVAVSKTKPVELLREAYDAGQRDFGENYVQEVIDKAPLLPGDIRWHFIGHLQSNKVKDLLKVPNLYAVHTVDTLKLAQELQKRAAALRPPEQRLRVFVQVNTSGEESKSGCAPADCPALCRAVRSSCAALDLIGLMCIGKYSAEEGGSDVDFACLRQCRVAVAGDLGLGTPEELAMSMGMSHDFEDALTAGASHVRVGSTIFGARAPKPTAKSTQAT</sequence>
<dbReference type="OrthoDB" id="10264196at2759"/>
<comment type="cofactor">
    <cofactor evidence="3">
        <name>pyridoxal 5'-phosphate</name>
        <dbReference type="ChEBI" id="CHEBI:597326"/>
    </cofactor>
</comment>
<evidence type="ECO:0000313" key="6">
    <source>
        <dbReference type="EMBL" id="KOO22034.1"/>
    </source>
</evidence>
<dbReference type="InterPro" id="IPR001608">
    <property type="entry name" value="Ala_racemase_N"/>
</dbReference>
<evidence type="ECO:0000259" key="5">
    <source>
        <dbReference type="Pfam" id="PF01168"/>
    </source>
</evidence>
<reference evidence="7" key="1">
    <citation type="journal article" date="2015" name="PLoS Genet.">
        <title>Genome Sequence and Transcriptome Analyses of Chrysochromulina tobin: Metabolic Tools for Enhanced Algal Fitness in the Prominent Order Prymnesiales (Haptophyceae).</title>
        <authorList>
            <person name="Hovde B.T."/>
            <person name="Deodato C.R."/>
            <person name="Hunsperger H.M."/>
            <person name="Ryken S.A."/>
            <person name="Yost W."/>
            <person name="Jha R.K."/>
            <person name="Patterson J."/>
            <person name="Monnat R.J. Jr."/>
            <person name="Barlow S.B."/>
            <person name="Starkenburg S.R."/>
            <person name="Cattolico R.A."/>
        </authorList>
    </citation>
    <scope>NUCLEOTIDE SEQUENCE</scope>
    <source>
        <strain evidence="7">CCMP291</strain>
    </source>
</reference>
<name>A0A0M0J609_9EUKA</name>
<organism evidence="6 7">
    <name type="scientific">Chrysochromulina tobinii</name>
    <dbReference type="NCBI Taxonomy" id="1460289"/>
    <lineage>
        <taxon>Eukaryota</taxon>
        <taxon>Haptista</taxon>
        <taxon>Haptophyta</taxon>
        <taxon>Prymnesiophyceae</taxon>
        <taxon>Prymnesiales</taxon>
        <taxon>Chrysochromulinaceae</taxon>
        <taxon>Chrysochromulina</taxon>
    </lineage>
</organism>
<feature type="domain" description="Alanine racemase N-terminal" evidence="5">
    <location>
        <begin position="39"/>
        <end position="264"/>
    </location>
</feature>
<evidence type="ECO:0000256" key="4">
    <source>
        <dbReference type="RuleBase" id="RU004514"/>
    </source>
</evidence>
<dbReference type="NCBIfam" id="TIGR00044">
    <property type="entry name" value="YggS family pyridoxal phosphate-dependent enzyme"/>
    <property type="match status" value="1"/>
</dbReference>
<dbReference type="PIRSF" id="PIRSF004848">
    <property type="entry name" value="YBL036c_PLPDEIII"/>
    <property type="match status" value="1"/>
</dbReference>
<dbReference type="SUPFAM" id="SSF51419">
    <property type="entry name" value="PLP-binding barrel"/>
    <property type="match status" value="1"/>
</dbReference>
<protein>
    <recommendedName>
        <fullName evidence="2">Pyridoxal phosphate homeostasis protein</fullName>
        <shortName evidence="2">PLP homeostasis protein</shortName>
    </recommendedName>
</protein>
<evidence type="ECO:0000256" key="2">
    <source>
        <dbReference type="HAMAP-Rule" id="MF_03225"/>
    </source>
</evidence>